<evidence type="ECO:0000313" key="1">
    <source>
        <dbReference type="EMBL" id="QQC64495.1"/>
    </source>
</evidence>
<dbReference type="EMBL" id="CP066075">
    <property type="protein sequence ID" value="QQC64495.1"/>
    <property type="molecule type" value="Genomic_DNA"/>
</dbReference>
<organism evidence="1 2">
    <name type="scientific">Paraburkholderia ginsengisoli</name>
    <dbReference type="NCBI Taxonomy" id="311231"/>
    <lineage>
        <taxon>Bacteria</taxon>
        <taxon>Pseudomonadati</taxon>
        <taxon>Pseudomonadota</taxon>
        <taxon>Betaproteobacteria</taxon>
        <taxon>Burkholderiales</taxon>
        <taxon>Burkholderiaceae</taxon>
        <taxon>Paraburkholderia</taxon>
    </lineage>
</organism>
<protein>
    <submittedName>
        <fullName evidence="1">Uncharacterized protein</fullName>
    </submittedName>
</protein>
<sequence>MRIPQHRQSPLLRSGLFSLRVRRIVSYRIEYPLQMTGINQSLRTSRAFAAALT</sequence>
<reference evidence="1 2" key="1">
    <citation type="submission" date="2020-12" db="EMBL/GenBank/DDBJ databases">
        <title>FDA dAtabase for Regulatory Grade micrObial Sequences (FDA-ARGOS): Supporting development and validation of Infectious Disease Dx tests.</title>
        <authorList>
            <person name="Nelson B."/>
            <person name="Plummer A."/>
            <person name="Tallon L."/>
            <person name="Sadzewicz L."/>
            <person name="Zhao X."/>
            <person name="Boylan J."/>
            <person name="Ott S."/>
            <person name="Bowen H."/>
            <person name="Vavikolanu K."/>
            <person name="Mehta A."/>
            <person name="Aluvathingal J."/>
            <person name="Nadendla S."/>
            <person name="Myers T."/>
            <person name="Yan Y."/>
            <person name="Sichtig H."/>
        </authorList>
    </citation>
    <scope>NUCLEOTIDE SEQUENCE [LARGE SCALE GENOMIC DNA]</scope>
    <source>
        <strain evidence="1 2">FDAARGOS_1049</strain>
    </source>
</reference>
<dbReference type="AlphaFoldDB" id="A0A7T4N3E1"/>
<dbReference type="RefSeq" id="WP_157004125.1">
    <property type="nucleotide sequence ID" value="NZ_CP066075.1"/>
</dbReference>
<evidence type="ECO:0000313" key="2">
    <source>
        <dbReference type="Proteomes" id="UP000595610"/>
    </source>
</evidence>
<gene>
    <name evidence="1" type="ORF">I6I06_03160</name>
</gene>
<dbReference type="Proteomes" id="UP000595610">
    <property type="component" value="Chromosome 1"/>
</dbReference>
<proteinExistence type="predicted"/>
<accession>A0A7T4N3E1</accession>
<dbReference type="KEGG" id="pgis:I6I06_03160"/>
<keyword evidence="2" id="KW-1185">Reference proteome</keyword>
<name>A0A7T4N3E1_9BURK</name>